<reference evidence="2 3" key="1">
    <citation type="submission" date="2024-09" db="EMBL/GenBank/DDBJ databases">
        <title>Chromosome-scale assembly of Riccia fluitans.</title>
        <authorList>
            <person name="Paukszto L."/>
            <person name="Sawicki J."/>
            <person name="Karawczyk K."/>
            <person name="Piernik-Szablinska J."/>
            <person name="Szczecinska M."/>
            <person name="Mazdziarz M."/>
        </authorList>
    </citation>
    <scope>NUCLEOTIDE SEQUENCE [LARGE SCALE GENOMIC DNA]</scope>
    <source>
        <strain evidence="2">Rf_01</strain>
        <tissue evidence="2">Aerial parts of the thallus</tissue>
    </source>
</reference>
<sequence>MPIVWVISLWIACFVLWKCFLVLQEVAVDAANAAMESFEEQGIPDTQGVDFAVCPIMQTALRTPTCAPLSLFQGAAANLMIGRPLPEWRVPPIADRAVPTAPNFQLRTSLPSSMPPPVSYVRPHLEKFQLCLK</sequence>
<gene>
    <name evidence="2" type="ORF">R1flu_024797</name>
</gene>
<dbReference type="EMBL" id="JBHFFA010000007">
    <property type="protein sequence ID" value="KAL2613105.1"/>
    <property type="molecule type" value="Genomic_DNA"/>
</dbReference>
<accession>A0ABD1XWC7</accession>
<feature type="signal peptide" evidence="1">
    <location>
        <begin position="1"/>
        <end position="17"/>
    </location>
</feature>
<dbReference type="Proteomes" id="UP001605036">
    <property type="component" value="Unassembled WGS sequence"/>
</dbReference>
<name>A0ABD1XWC7_9MARC</name>
<keyword evidence="3" id="KW-1185">Reference proteome</keyword>
<evidence type="ECO:0000313" key="2">
    <source>
        <dbReference type="EMBL" id="KAL2613105.1"/>
    </source>
</evidence>
<feature type="chain" id="PRO_5044790651" description="Secreted protein" evidence="1">
    <location>
        <begin position="18"/>
        <end position="133"/>
    </location>
</feature>
<proteinExistence type="predicted"/>
<evidence type="ECO:0000256" key="1">
    <source>
        <dbReference type="SAM" id="SignalP"/>
    </source>
</evidence>
<comment type="caution">
    <text evidence="2">The sequence shown here is derived from an EMBL/GenBank/DDBJ whole genome shotgun (WGS) entry which is preliminary data.</text>
</comment>
<evidence type="ECO:0000313" key="3">
    <source>
        <dbReference type="Proteomes" id="UP001605036"/>
    </source>
</evidence>
<dbReference type="AlphaFoldDB" id="A0ABD1XWC7"/>
<evidence type="ECO:0008006" key="4">
    <source>
        <dbReference type="Google" id="ProtNLM"/>
    </source>
</evidence>
<protein>
    <recommendedName>
        <fullName evidence="4">Secreted protein</fullName>
    </recommendedName>
</protein>
<keyword evidence="1" id="KW-0732">Signal</keyword>
<organism evidence="2 3">
    <name type="scientific">Riccia fluitans</name>
    <dbReference type="NCBI Taxonomy" id="41844"/>
    <lineage>
        <taxon>Eukaryota</taxon>
        <taxon>Viridiplantae</taxon>
        <taxon>Streptophyta</taxon>
        <taxon>Embryophyta</taxon>
        <taxon>Marchantiophyta</taxon>
        <taxon>Marchantiopsida</taxon>
        <taxon>Marchantiidae</taxon>
        <taxon>Marchantiales</taxon>
        <taxon>Ricciaceae</taxon>
        <taxon>Riccia</taxon>
    </lineage>
</organism>